<dbReference type="PANTHER" id="PTHR23076">
    <property type="entry name" value="METALLOPROTEASE M41 FTSH"/>
    <property type="match status" value="1"/>
</dbReference>
<keyword evidence="1" id="KW-1133">Transmembrane helix</keyword>
<dbReference type="PANTHER" id="PTHR23076:SF97">
    <property type="entry name" value="ATP-DEPENDENT ZINC METALLOPROTEASE YME1L1"/>
    <property type="match status" value="1"/>
</dbReference>
<dbReference type="GO" id="GO:0004176">
    <property type="term" value="F:ATP-dependent peptidase activity"/>
    <property type="evidence" value="ECO:0007669"/>
    <property type="project" value="InterPro"/>
</dbReference>
<dbReference type="SMART" id="SM00382">
    <property type="entry name" value="AAA"/>
    <property type="match status" value="1"/>
</dbReference>
<sequence>MNSVGQRLRDALWFFPLDKFIIVFGLYAFMSVSTLLIRGTGIFSALLATFGFGIVFFVFAIVVERNTGLFGNGIRDDKPFASRLLFGPIKRSENKRGQKQTNTGARELGDLAVFAPNVEPPSGIEDENFKRRMRVNQIDSARRAARKMHDKVIHTGLFVAVYMVLFWFSSNSITDFFTSILGSGQSSLGGTLAGGGDISFSSPSELFIIDWFLLVVIWILIVIYFPRWFVFLMLIAISGMRIMLLIFGVMSSAWVMNIAMLPVFYMVMMVFFFGSIMWPFLQQIKYFRPGDASWGTPKGSMRGQPEVRATVETELAKFSDYIQGKSKRQPTRGMIFEGPPGTGKTLYAKEIATEYNIPFVLADGAAFSGVPLPNLVMKYIEWRTNSLADEYGGVVFFIDEAELLLGARQGMGSGGPAIGYGKIRDVWDLLPYDRIGATSSCGVSYDSSATRERFWGLKEPAYLADEKKIQTHPFFMPVGMGGGSSGAIYPFLTWLQGTGSPGFSSTFKRRIVNDLLDGLFIPSNIPGTQKVLRLPPARPKHRTILFIGATNRAFMIDPAIRRPGRMGVPVRFKTPDFESRKDIINLYFTKVNKDGLLRPELMADEVIDEFARATGGMSPAEIEASINTAYDVRGTHIKNLLRIKGLLGKGVIFDNLLESDRKYWLRHKDELDSADWDDDRADMRSLLEARNALIYGKADPGLTTGQHREQTAIHEYWGHFLTLKAALGDVIRPSVISVMPRGNALGMISHIPVEERDPKPQHYYKGLLRVSMGSIVAERFFFGENQPGVSSDLDNATRIACFIVRRAGMGPYACGAEERKKFAELGETLIAVTDSGMAMLNPFAQDFVEKTLADPSSHERVAVMLGQAFVDDYRLIRANVLKDYAFHSGVVSELLRLEELGGSKLEDIWSKLGDILVTWNNMSEEMVSWWPDRIVELENYFYNPYRKSESDEVLEGVSKV</sequence>
<dbReference type="InterPro" id="IPR003593">
    <property type="entry name" value="AAA+_ATPase"/>
</dbReference>
<gene>
    <name evidence="3" type="ORF">A2827_01855</name>
</gene>
<keyword evidence="1" id="KW-0812">Transmembrane</keyword>
<comment type="caution">
    <text evidence="3">The sequence shown here is derived from an EMBL/GenBank/DDBJ whole genome shotgun (WGS) entry which is preliminary data.</text>
</comment>
<evidence type="ECO:0000256" key="1">
    <source>
        <dbReference type="SAM" id="Phobius"/>
    </source>
</evidence>
<dbReference type="Gene3D" id="3.40.50.300">
    <property type="entry name" value="P-loop containing nucleotide triphosphate hydrolases"/>
    <property type="match status" value="2"/>
</dbReference>
<dbReference type="GO" id="GO:0006508">
    <property type="term" value="P:proteolysis"/>
    <property type="evidence" value="ECO:0007669"/>
    <property type="project" value="InterPro"/>
</dbReference>
<feature type="transmembrane region" description="Helical" evidence="1">
    <location>
        <begin position="263"/>
        <end position="281"/>
    </location>
</feature>
<dbReference type="Gene3D" id="1.20.58.760">
    <property type="entry name" value="Peptidase M41"/>
    <property type="match status" value="1"/>
</dbReference>
<feature type="transmembrane region" description="Helical" evidence="1">
    <location>
        <begin position="231"/>
        <end position="256"/>
    </location>
</feature>
<dbReference type="EMBL" id="MHOD01000007">
    <property type="protein sequence ID" value="OGZ58434.1"/>
    <property type="molecule type" value="Genomic_DNA"/>
</dbReference>
<dbReference type="Proteomes" id="UP000177932">
    <property type="component" value="Unassembled WGS sequence"/>
</dbReference>
<dbReference type="GO" id="GO:0016887">
    <property type="term" value="F:ATP hydrolysis activity"/>
    <property type="evidence" value="ECO:0007669"/>
    <property type="project" value="InterPro"/>
</dbReference>
<evidence type="ECO:0000313" key="3">
    <source>
        <dbReference type="EMBL" id="OGZ58434.1"/>
    </source>
</evidence>
<feature type="transmembrane region" description="Helical" evidence="1">
    <location>
        <begin position="206"/>
        <end position="225"/>
    </location>
</feature>
<reference evidence="3 4" key="1">
    <citation type="journal article" date="2016" name="Nat. Commun.">
        <title>Thousands of microbial genomes shed light on interconnected biogeochemical processes in an aquifer system.</title>
        <authorList>
            <person name="Anantharaman K."/>
            <person name="Brown C.T."/>
            <person name="Hug L.A."/>
            <person name="Sharon I."/>
            <person name="Castelle C.J."/>
            <person name="Probst A.J."/>
            <person name="Thomas B.C."/>
            <person name="Singh A."/>
            <person name="Wilkins M.J."/>
            <person name="Karaoz U."/>
            <person name="Brodie E.L."/>
            <person name="Williams K.H."/>
            <person name="Hubbard S.S."/>
            <person name="Banfield J.F."/>
        </authorList>
    </citation>
    <scope>NUCLEOTIDE SEQUENCE [LARGE SCALE GENOMIC DNA]</scope>
</reference>
<dbReference type="InterPro" id="IPR003959">
    <property type="entry name" value="ATPase_AAA_core"/>
</dbReference>
<dbReference type="GO" id="GO:0005524">
    <property type="term" value="F:ATP binding"/>
    <property type="evidence" value="ECO:0007669"/>
    <property type="project" value="InterPro"/>
</dbReference>
<evidence type="ECO:0000259" key="2">
    <source>
        <dbReference type="SMART" id="SM00382"/>
    </source>
</evidence>
<feature type="transmembrane region" description="Helical" evidence="1">
    <location>
        <begin position="152"/>
        <end position="170"/>
    </location>
</feature>
<feature type="domain" description="AAA+ ATPase" evidence="2">
    <location>
        <begin position="330"/>
        <end position="576"/>
    </location>
</feature>
<accession>A0A1G2H7I1</accession>
<keyword evidence="1" id="KW-0472">Membrane</keyword>
<dbReference type="InterPro" id="IPR027417">
    <property type="entry name" value="P-loop_NTPase"/>
</dbReference>
<dbReference type="InterPro" id="IPR000642">
    <property type="entry name" value="Peptidase_M41"/>
</dbReference>
<organism evidence="3 4">
    <name type="scientific">Candidatus Spechtbacteria bacterium RIFCSPHIGHO2_01_FULL_43_30</name>
    <dbReference type="NCBI Taxonomy" id="1802158"/>
    <lineage>
        <taxon>Bacteria</taxon>
        <taxon>Candidatus Spechtiibacteriota</taxon>
    </lineage>
</organism>
<dbReference type="GO" id="GO:0004222">
    <property type="term" value="F:metalloendopeptidase activity"/>
    <property type="evidence" value="ECO:0007669"/>
    <property type="project" value="InterPro"/>
</dbReference>
<dbReference type="AlphaFoldDB" id="A0A1G2H7I1"/>
<protein>
    <recommendedName>
        <fullName evidence="2">AAA+ ATPase domain-containing protein</fullName>
    </recommendedName>
</protein>
<dbReference type="SUPFAM" id="SSF140990">
    <property type="entry name" value="FtsH protease domain-like"/>
    <property type="match status" value="1"/>
</dbReference>
<proteinExistence type="predicted"/>
<dbReference type="Gene3D" id="1.10.8.60">
    <property type="match status" value="1"/>
</dbReference>
<name>A0A1G2H7I1_9BACT</name>
<dbReference type="InterPro" id="IPR037219">
    <property type="entry name" value="Peptidase_M41-like"/>
</dbReference>
<dbReference type="STRING" id="1802158.A2827_01855"/>
<feature type="transmembrane region" description="Helical" evidence="1">
    <location>
        <begin position="42"/>
        <end position="63"/>
    </location>
</feature>
<dbReference type="Pfam" id="PF00004">
    <property type="entry name" value="AAA"/>
    <property type="match status" value="1"/>
</dbReference>
<evidence type="ECO:0000313" key="4">
    <source>
        <dbReference type="Proteomes" id="UP000177932"/>
    </source>
</evidence>
<dbReference type="SUPFAM" id="SSF52540">
    <property type="entry name" value="P-loop containing nucleoside triphosphate hydrolases"/>
    <property type="match status" value="1"/>
</dbReference>
<dbReference type="Pfam" id="PF01434">
    <property type="entry name" value="Peptidase_M41"/>
    <property type="match status" value="1"/>
</dbReference>